<dbReference type="InterPro" id="IPR000979">
    <property type="entry name" value="Phosphodiesterase_MJ0936/Vps29"/>
</dbReference>
<dbReference type="Pfam" id="PF12850">
    <property type="entry name" value="Metallophos_2"/>
    <property type="match status" value="1"/>
</dbReference>
<protein>
    <recommendedName>
        <fullName evidence="2">Phosphoesterase</fullName>
        <ecNumber evidence="2">3.1.4.-</ecNumber>
    </recommendedName>
</protein>
<dbReference type="PATRIC" id="fig|1476583.3.peg.2661"/>
<accession>A0A016QNL0</accession>
<keyword evidence="5" id="KW-1185">Reference proteome</keyword>
<gene>
    <name evidence="4" type="ORF">DEIPH_ctg044orf0099</name>
</gene>
<evidence type="ECO:0000313" key="5">
    <source>
        <dbReference type="Proteomes" id="UP000020492"/>
    </source>
</evidence>
<name>A0A016QNL0_9DEIO</name>
<dbReference type="RefSeq" id="WP_034358842.1">
    <property type="nucleotide sequence ID" value="NZ_JHAC01000042.1"/>
</dbReference>
<keyword evidence="2" id="KW-0479">Metal-binding</keyword>
<dbReference type="GO" id="GO:0046872">
    <property type="term" value="F:metal ion binding"/>
    <property type="evidence" value="ECO:0007669"/>
    <property type="project" value="UniProtKB-KW"/>
</dbReference>
<evidence type="ECO:0000259" key="3">
    <source>
        <dbReference type="Pfam" id="PF12850"/>
    </source>
</evidence>
<dbReference type="EMBL" id="JHAC01000042">
    <property type="protein sequence ID" value="EYB67369.1"/>
    <property type="molecule type" value="Genomic_DNA"/>
</dbReference>
<comment type="cofactor">
    <cofactor evidence="2">
        <name>a divalent metal cation</name>
        <dbReference type="ChEBI" id="CHEBI:60240"/>
    </cofactor>
</comment>
<dbReference type="GO" id="GO:0016787">
    <property type="term" value="F:hydrolase activity"/>
    <property type="evidence" value="ECO:0007669"/>
    <property type="project" value="UniProtKB-UniRule"/>
</dbReference>
<reference evidence="4 5" key="1">
    <citation type="submission" date="2014-03" db="EMBL/GenBank/DDBJ databases">
        <title>Draft genome sequence of Deinococcus phoenicis 1P10ME.</title>
        <authorList>
            <person name="Stepanov V.G."/>
            <person name="Vaishampayan P."/>
            <person name="Venkateswaran K."/>
            <person name="Fox G.E."/>
        </authorList>
    </citation>
    <scope>NUCLEOTIDE SEQUENCE [LARGE SCALE GENOMIC DNA]</scope>
    <source>
        <strain evidence="4 5">1P10ME</strain>
    </source>
</reference>
<organism evidence="4 5">
    <name type="scientific">Deinococcus phoenicis</name>
    <dbReference type="NCBI Taxonomy" id="1476583"/>
    <lineage>
        <taxon>Bacteria</taxon>
        <taxon>Thermotogati</taxon>
        <taxon>Deinococcota</taxon>
        <taxon>Deinococci</taxon>
        <taxon>Deinococcales</taxon>
        <taxon>Deinococcaceae</taxon>
        <taxon>Deinococcus</taxon>
    </lineage>
</organism>
<feature type="domain" description="Calcineurin-like phosphoesterase" evidence="3">
    <location>
        <begin position="1"/>
        <end position="142"/>
    </location>
</feature>
<evidence type="ECO:0000313" key="4">
    <source>
        <dbReference type="EMBL" id="EYB67369.1"/>
    </source>
</evidence>
<sequence length="154" mass="16216">MRALVISDTHGLLRPEVLALAREAGAVLHAGDVGQPEVLTALGAATPAPVYAIRGNVDRTPPLSGLPETLLLELGGVWVYLLHDLHALDLSPEAAGIGVVISGHTHAPRLEQRGGVTFLNPGSVGPRRFRLPVACAWLHLHEGQVQAQPVTLLP</sequence>
<dbReference type="Proteomes" id="UP000020492">
    <property type="component" value="Unassembled WGS sequence"/>
</dbReference>
<dbReference type="STRING" id="1476583.DEIPH_ctg044orf0099"/>
<evidence type="ECO:0000256" key="2">
    <source>
        <dbReference type="RuleBase" id="RU362039"/>
    </source>
</evidence>
<dbReference type="InterPro" id="IPR024654">
    <property type="entry name" value="Calcineurin-like_PHP_lpxH"/>
</dbReference>
<comment type="similarity">
    <text evidence="1 2">Belongs to the metallophosphoesterase superfamily. YfcE family.</text>
</comment>
<dbReference type="eggNOG" id="COG0622">
    <property type="taxonomic scope" value="Bacteria"/>
</dbReference>
<evidence type="ECO:0000256" key="1">
    <source>
        <dbReference type="ARBA" id="ARBA00008950"/>
    </source>
</evidence>
<proteinExistence type="inferred from homology"/>
<dbReference type="NCBIfam" id="TIGR00040">
    <property type="entry name" value="yfcE"/>
    <property type="match status" value="1"/>
</dbReference>
<comment type="caution">
    <text evidence="4">The sequence shown here is derived from an EMBL/GenBank/DDBJ whole genome shotgun (WGS) entry which is preliminary data.</text>
</comment>
<dbReference type="OrthoDB" id="9800565at2"/>
<dbReference type="SUPFAM" id="SSF56300">
    <property type="entry name" value="Metallo-dependent phosphatases"/>
    <property type="match status" value="1"/>
</dbReference>
<dbReference type="AlphaFoldDB" id="A0A016QNL0"/>
<dbReference type="InterPro" id="IPR029052">
    <property type="entry name" value="Metallo-depent_PP-like"/>
</dbReference>
<dbReference type="Gene3D" id="3.60.21.10">
    <property type="match status" value="1"/>
</dbReference>
<dbReference type="EC" id="3.1.4.-" evidence="2"/>
<dbReference type="PANTHER" id="PTHR11124">
    <property type="entry name" value="VACUOLAR SORTING PROTEIN VPS29"/>
    <property type="match status" value="1"/>
</dbReference>